<feature type="signal peptide" evidence="1">
    <location>
        <begin position="1"/>
        <end position="25"/>
    </location>
</feature>
<feature type="chain" id="PRO_5019127570" evidence="1">
    <location>
        <begin position="26"/>
        <end position="256"/>
    </location>
</feature>
<evidence type="ECO:0000256" key="1">
    <source>
        <dbReference type="SAM" id="SignalP"/>
    </source>
</evidence>
<dbReference type="AlphaFoldDB" id="A0A420I475"/>
<keyword evidence="1" id="KW-0732">Signal</keyword>
<gene>
    <name evidence="2" type="ORF">OnM2_018062</name>
</gene>
<name>A0A420I475_9PEZI</name>
<evidence type="ECO:0000313" key="3">
    <source>
        <dbReference type="Proteomes" id="UP000286134"/>
    </source>
</evidence>
<reference evidence="2 3" key="1">
    <citation type="journal article" date="2018" name="BMC Genomics">
        <title>Comparative genome analyses reveal sequence features reflecting distinct modes of host-adaptation between dicot and monocot powdery mildew.</title>
        <authorList>
            <person name="Wu Y."/>
            <person name="Ma X."/>
            <person name="Pan Z."/>
            <person name="Kale S.D."/>
            <person name="Song Y."/>
            <person name="King H."/>
            <person name="Zhang Q."/>
            <person name="Presley C."/>
            <person name="Deng X."/>
            <person name="Wei C.I."/>
            <person name="Xiao S."/>
        </authorList>
    </citation>
    <scope>NUCLEOTIDE SEQUENCE [LARGE SCALE GENOMIC DNA]</scope>
    <source>
        <strain evidence="2">UMSG2</strain>
    </source>
</reference>
<organism evidence="2 3">
    <name type="scientific">Erysiphe neolycopersici</name>
    <dbReference type="NCBI Taxonomy" id="212602"/>
    <lineage>
        <taxon>Eukaryota</taxon>
        <taxon>Fungi</taxon>
        <taxon>Dikarya</taxon>
        <taxon>Ascomycota</taxon>
        <taxon>Pezizomycotina</taxon>
        <taxon>Leotiomycetes</taxon>
        <taxon>Erysiphales</taxon>
        <taxon>Erysiphaceae</taxon>
        <taxon>Erysiphe</taxon>
    </lineage>
</organism>
<evidence type="ECO:0000313" key="2">
    <source>
        <dbReference type="EMBL" id="RKF64497.1"/>
    </source>
</evidence>
<proteinExistence type="predicted"/>
<dbReference type="OrthoDB" id="4831122at2759"/>
<accession>A0A420I475</accession>
<comment type="caution">
    <text evidence="2">The sequence shown here is derived from an EMBL/GenBank/DDBJ whole genome shotgun (WGS) entry which is preliminary data.</text>
</comment>
<dbReference type="Proteomes" id="UP000286134">
    <property type="component" value="Unassembled WGS sequence"/>
</dbReference>
<sequence length="256" mass="28324">MYFSYLAEDCLRILLIFSIATSVSSATTIHPPSSNIQREITAEELILTGPNGRIEVVSRKEFMARNNTVPIATATQHYSNFTSLEDKESSSAFEKRCQKQTVFTMNPVETFLNWDVPMSPVVLAPPNDTVAVNIDNGFSISEKLTVSGGDKIPIVKDFLLGALSIKYQRSWSTESSVKYFFMLPPGKVGAIVSNPLTIRHSGWMDTGCIGNSKRTQFSGDSYREMVFNQMPWVEGVIGLCIGDTFPLKRCLGNGTL</sequence>
<dbReference type="EMBL" id="MCFK01001857">
    <property type="protein sequence ID" value="RKF64497.1"/>
    <property type="molecule type" value="Genomic_DNA"/>
</dbReference>
<keyword evidence="3" id="KW-1185">Reference proteome</keyword>
<protein>
    <submittedName>
        <fullName evidence="2">Putative celp0028 effector like protein</fullName>
    </submittedName>
</protein>